<dbReference type="InterPro" id="IPR010226">
    <property type="entry name" value="NADH_quinone_OxRdtase_chainI"/>
</dbReference>
<keyword evidence="9" id="KW-1185">Reference proteome</keyword>
<dbReference type="GO" id="GO:0051539">
    <property type="term" value="F:4 iron, 4 sulfur cluster binding"/>
    <property type="evidence" value="ECO:0007669"/>
    <property type="project" value="UniProtKB-KW"/>
</dbReference>
<name>A0A239HLS5_EKHLU</name>
<keyword evidence="8" id="KW-0830">Ubiquinone</keyword>
<gene>
    <name evidence="8" type="ORF">SAMN05421640_1387</name>
</gene>
<dbReference type="SUPFAM" id="SSF54862">
    <property type="entry name" value="4Fe-4S ferredoxins"/>
    <property type="match status" value="1"/>
</dbReference>
<dbReference type="GO" id="GO:0046872">
    <property type="term" value="F:metal ion binding"/>
    <property type="evidence" value="ECO:0007669"/>
    <property type="project" value="UniProtKB-KW"/>
</dbReference>
<evidence type="ECO:0000256" key="3">
    <source>
        <dbReference type="ARBA" id="ARBA00022737"/>
    </source>
</evidence>
<dbReference type="RefSeq" id="WP_089356125.1">
    <property type="nucleotide sequence ID" value="NZ_FZPD01000002.1"/>
</dbReference>
<evidence type="ECO:0000313" key="9">
    <source>
        <dbReference type="Proteomes" id="UP000198393"/>
    </source>
</evidence>
<dbReference type="InterPro" id="IPR017896">
    <property type="entry name" value="4Fe4S_Fe-S-bd"/>
</dbReference>
<evidence type="ECO:0000256" key="5">
    <source>
        <dbReference type="ARBA" id="ARBA00023014"/>
    </source>
</evidence>
<reference evidence="8 9" key="1">
    <citation type="submission" date="2017-06" db="EMBL/GenBank/DDBJ databases">
        <authorList>
            <person name="Kim H.J."/>
            <person name="Triplett B.A."/>
        </authorList>
    </citation>
    <scope>NUCLEOTIDE SEQUENCE [LARGE SCALE GENOMIC DNA]</scope>
    <source>
        <strain evidence="8 9">DSM 19307</strain>
    </source>
</reference>
<evidence type="ECO:0000256" key="2">
    <source>
        <dbReference type="ARBA" id="ARBA00022723"/>
    </source>
</evidence>
<dbReference type="GO" id="GO:0016651">
    <property type="term" value="F:oxidoreductase activity, acting on NAD(P)H"/>
    <property type="evidence" value="ECO:0007669"/>
    <property type="project" value="InterPro"/>
</dbReference>
<evidence type="ECO:0000259" key="7">
    <source>
        <dbReference type="PROSITE" id="PS51379"/>
    </source>
</evidence>
<proteinExistence type="predicted"/>
<dbReference type="PROSITE" id="PS51379">
    <property type="entry name" value="4FE4S_FER_2"/>
    <property type="match status" value="2"/>
</dbReference>
<dbReference type="OrthoDB" id="9808559at2"/>
<dbReference type="GO" id="GO:0016020">
    <property type="term" value="C:membrane"/>
    <property type="evidence" value="ECO:0007669"/>
    <property type="project" value="InterPro"/>
</dbReference>
<dbReference type="PANTHER" id="PTHR10849">
    <property type="entry name" value="NADH DEHYDROGENASE UBIQUINONE IRON-SULFUR PROTEIN 8, MITOCHONDRIAL"/>
    <property type="match status" value="1"/>
</dbReference>
<evidence type="ECO:0000256" key="4">
    <source>
        <dbReference type="ARBA" id="ARBA00023004"/>
    </source>
</evidence>
<keyword evidence="1" id="KW-0004">4Fe-4S</keyword>
<dbReference type="InterPro" id="IPR017900">
    <property type="entry name" value="4Fe4S_Fe_S_CS"/>
</dbReference>
<dbReference type="Pfam" id="PF12838">
    <property type="entry name" value="Fer4_7"/>
    <property type="match status" value="1"/>
</dbReference>
<feature type="domain" description="4Fe-4S ferredoxin-type" evidence="7">
    <location>
        <begin position="65"/>
        <end position="96"/>
    </location>
</feature>
<keyword evidence="2" id="KW-0479">Metal-binding</keyword>
<dbReference type="AlphaFoldDB" id="A0A239HLS5"/>
<evidence type="ECO:0000313" key="8">
    <source>
        <dbReference type="EMBL" id="SNS82300.1"/>
    </source>
</evidence>
<dbReference type="Gene3D" id="3.30.70.3270">
    <property type="match status" value="1"/>
</dbReference>
<evidence type="ECO:0000256" key="6">
    <source>
        <dbReference type="SAM" id="MobiDB-lite"/>
    </source>
</evidence>
<sequence>MSYLGNISQGIQTTWKGMMLSIQYFFQARKGRKKESVTEDNYFEKANGTFTVQYPHEQIPVPDHGRYQLHNEIDDCIVCDKCAKVCPVDCIDIEPVRSPEVFGQTSDGTPLRIHAAKFDIDMAKCCFCGLCTVVCPTECLTMTKEFDFSTNDILDHNFSFSKMTDQEIAEKKQEFEDYQADKLKAKPELPAIKKESDVMKKPAAKPVFKPRIPKKK</sequence>
<keyword evidence="4" id="KW-0408">Iron</keyword>
<keyword evidence="8" id="KW-0456">Lyase</keyword>
<feature type="region of interest" description="Disordered" evidence="6">
    <location>
        <begin position="193"/>
        <end position="216"/>
    </location>
</feature>
<dbReference type="EMBL" id="FZPD01000002">
    <property type="protein sequence ID" value="SNS82300.1"/>
    <property type="molecule type" value="Genomic_DNA"/>
</dbReference>
<protein>
    <submittedName>
        <fullName evidence="8">Formate hydrogenlyase subunit 6/NADH:ubiquinone oxidoreductase subunit (Chain I)</fullName>
    </submittedName>
</protein>
<dbReference type="Proteomes" id="UP000198393">
    <property type="component" value="Unassembled WGS sequence"/>
</dbReference>
<feature type="domain" description="4Fe-4S ferredoxin-type" evidence="7">
    <location>
        <begin position="116"/>
        <end position="145"/>
    </location>
</feature>
<dbReference type="PROSITE" id="PS00198">
    <property type="entry name" value="4FE4S_FER_1"/>
    <property type="match status" value="1"/>
</dbReference>
<accession>A0A239HLS5</accession>
<keyword evidence="3" id="KW-0677">Repeat</keyword>
<evidence type="ECO:0000256" key="1">
    <source>
        <dbReference type="ARBA" id="ARBA00022485"/>
    </source>
</evidence>
<keyword evidence="5" id="KW-0411">Iron-sulfur</keyword>
<organism evidence="8 9">
    <name type="scientific">Ekhidna lutea</name>
    <dbReference type="NCBI Taxonomy" id="447679"/>
    <lineage>
        <taxon>Bacteria</taxon>
        <taxon>Pseudomonadati</taxon>
        <taxon>Bacteroidota</taxon>
        <taxon>Cytophagia</taxon>
        <taxon>Cytophagales</taxon>
        <taxon>Reichenbachiellaceae</taxon>
        <taxon>Ekhidna</taxon>
    </lineage>
</organism>
<dbReference type="GO" id="GO:0016829">
    <property type="term" value="F:lyase activity"/>
    <property type="evidence" value="ECO:0007669"/>
    <property type="project" value="UniProtKB-KW"/>
</dbReference>